<feature type="domain" description="YchF C-terminal" evidence="1">
    <location>
        <begin position="2"/>
        <end position="42"/>
    </location>
</feature>
<dbReference type="Pfam" id="PF06071">
    <property type="entry name" value="YchF-GTPase_C"/>
    <property type="match status" value="1"/>
</dbReference>
<dbReference type="SUPFAM" id="SSF81271">
    <property type="entry name" value="TGS-like"/>
    <property type="match status" value="1"/>
</dbReference>
<protein>
    <submittedName>
        <fullName evidence="2">Unannotated protein</fullName>
    </submittedName>
</protein>
<evidence type="ECO:0000259" key="1">
    <source>
        <dbReference type="Pfam" id="PF06071"/>
    </source>
</evidence>
<evidence type="ECO:0000313" key="2">
    <source>
        <dbReference type="EMBL" id="CAB4664692.1"/>
    </source>
</evidence>
<sequence length="43" mass="5032">MIHWDELVELGSWNAAKDVGKLRSEGKEYEFIDGDVTEFRFNV</sequence>
<organism evidence="2">
    <name type="scientific">freshwater metagenome</name>
    <dbReference type="NCBI Taxonomy" id="449393"/>
    <lineage>
        <taxon>unclassified sequences</taxon>
        <taxon>metagenomes</taxon>
        <taxon>ecological metagenomes</taxon>
    </lineage>
</organism>
<dbReference type="AlphaFoldDB" id="A0A6J6LSL9"/>
<dbReference type="EMBL" id="CAEZWJ010000079">
    <property type="protein sequence ID" value="CAB4664692.1"/>
    <property type="molecule type" value="Genomic_DNA"/>
</dbReference>
<dbReference type="Gene3D" id="3.10.20.30">
    <property type="match status" value="1"/>
</dbReference>
<name>A0A6J6LSL9_9ZZZZ</name>
<dbReference type="InterPro" id="IPR012675">
    <property type="entry name" value="Beta-grasp_dom_sf"/>
</dbReference>
<reference evidence="2" key="1">
    <citation type="submission" date="2020-05" db="EMBL/GenBank/DDBJ databases">
        <authorList>
            <person name="Chiriac C."/>
            <person name="Salcher M."/>
            <person name="Ghai R."/>
            <person name="Kavagutti S V."/>
        </authorList>
    </citation>
    <scope>NUCLEOTIDE SEQUENCE</scope>
</reference>
<dbReference type="InterPro" id="IPR012676">
    <property type="entry name" value="TGS-like"/>
</dbReference>
<accession>A0A6J6LSL9</accession>
<dbReference type="InterPro" id="IPR013029">
    <property type="entry name" value="YchF_C"/>
</dbReference>
<proteinExistence type="predicted"/>
<gene>
    <name evidence="2" type="ORF">UFOPK2214_01462</name>
</gene>